<name>A0AAW1HB31_SAPOF</name>
<keyword evidence="3" id="KW-1185">Reference proteome</keyword>
<comment type="similarity">
    <text evidence="1">Belongs to the RRN3 family.</text>
</comment>
<dbReference type="GO" id="GO:0005634">
    <property type="term" value="C:nucleus"/>
    <property type="evidence" value="ECO:0007669"/>
    <property type="project" value="TreeGrafter"/>
</dbReference>
<dbReference type="EMBL" id="JBDFQZ010000012">
    <property type="protein sequence ID" value="KAK9673239.1"/>
    <property type="molecule type" value="Genomic_DNA"/>
</dbReference>
<dbReference type="GO" id="GO:0001181">
    <property type="term" value="F:RNA polymerase I general transcription initiation factor activity"/>
    <property type="evidence" value="ECO:0007669"/>
    <property type="project" value="InterPro"/>
</dbReference>
<dbReference type="InterPro" id="IPR007991">
    <property type="entry name" value="RNA_pol_I_trans_ini_fac_RRN3"/>
</dbReference>
<organism evidence="2 3">
    <name type="scientific">Saponaria officinalis</name>
    <name type="common">Common soapwort</name>
    <name type="synonym">Lychnis saponaria</name>
    <dbReference type="NCBI Taxonomy" id="3572"/>
    <lineage>
        <taxon>Eukaryota</taxon>
        <taxon>Viridiplantae</taxon>
        <taxon>Streptophyta</taxon>
        <taxon>Embryophyta</taxon>
        <taxon>Tracheophyta</taxon>
        <taxon>Spermatophyta</taxon>
        <taxon>Magnoliopsida</taxon>
        <taxon>eudicotyledons</taxon>
        <taxon>Gunneridae</taxon>
        <taxon>Pentapetalae</taxon>
        <taxon>Caryophyllales</taxon>
        <taxon>Caryophyllaceae</taxon>
        <taxon>Caryophylleae</taxon>
        <taxon>Saponaria</taxon>
    </lineage>
</organism>
<dbReference type="PANTHER" id="PTHR12790:SF0">
    <property type="entry name" value="RNA POLYMERASE I-SPECIFIC TRANSCRIPTION INITIATION FACTOR RRN3-RELATED"/>
    <property type="match status" value="1"/>
</dbReference>
<reference evidence="2" key="1">
    <citation type="submission" date="2024-03" db="EMBL/GenBank/DDBJ databases">
        <title>WGS assembly of Saponaria officinalis var. Norfolk2.</title>
        <authorList>
            <person name="Jenkins J."/>
            <person name="Shu S."/>
            <person name="Grimwood J."/>
            <person name="Barry K."/>
            <person name="Goodstein D."/>
            <person name="Schmutz J."/>
            <person name="Leebens-Mack J."/>
            <person name="Osbourn A."/>
        </authorList>
    </citation>
    <scope>NUCLEOTIDE SEQUENCE [LARGE SCALE GENOMIC DNA]</scope>
    <source>
        <strain evidence="2">JIC</strain>
    </source>
</reference>
<comment type="caution">
    <text evidence="2">The sequence shown here is derived from an EMBL/GenBank/DDBJ whole genome shotgun (WGS) entry which is preliminary data.</text>
</comment>
<dbReference type="GO" id="GO:0006361">
    <property type="term" value="P:transcription initiation at RNA polymerase I promoter"/>
    <property type="evidence" value="ECO:0007669"/>
    <property type="project" value="InterPro"/>
</dbReference>
<evidence type="ECO:0000256" key="1">
    <source>
        <dbReference type="ARBA" id="ARBA00010098"/>
    </source>
</evidence>
<dbReference type="PANTHER" id="PTHR12790">
    <property type="entry name" value="TRANSCRIPTION INITIATION FACTOR IA RRN3"/>
    <property type="match status" value="1"/>
</dbReference>
<dbReference type="Pfam" id="PF05327">
    <property type="entry name" value="RRN3"/>
    <property type="match status" value="1"/>
</dbReference>
<evidence type="ECO:0000313" key="3">
    <source>
        <dbReference type="Proteomes" id="UP001443914"/>
    </source>
</evidence>
<dbReference type="GO" id="GO:0001042">
    <property type="term" value="F:RNA polymerase I core binding"/>
    <property type="evidence" value="ECO:0007669"/>
    <property type="project" value="TreeGrafter"/>
</dbReference>
<evidence type="ECO:0000313" key="2">
    <source>
        <dbReference type="EMBL" id="KAK9673239.1"/>
    </source>
</evidence>
<sequence length="620" mass="70568">MEETHENGEQDFSDYEIIVYVRGALQSAFTDDTGEYSRLIALLHYNERLGPDEVALLVTSLKALSGAARSIDSVQHGDLLNTILNMSLWNYGPDVMDALIELITSLAVSSGKFVDACLGMLVSNFAPPYRFVDALKMPYGIARKENVLDRVHSALDYIAGLVPLAPSRLCPIIRERMPKVFQQSIKVPALILFVENILKLESSAIGELVGRTMLISAVVDLLIDFDVSILQQRTSLFRVDIGWDEILQENSSKGIFELELEDEQIPDDEDDDGGEFGKESWGQKRLWKSQVYDRLEKLDSLMVLTFQHLKFCKDSGRLEEVFDYFLHSFQSTILTAYKSKFAQFVIFYACSLCPESCGVRFAELLADIYLNRNFPFVTRMSAVSYLASYLARGRFVQNSSVMGSLKRLIKWCSDYCISHGGDFDPTAHRVFYSGCQAIFYILCFRMKSIMEIPHLNTQLSRFPLRQILKSSLEPLKVCLPSIVEEFMQQAESVNLLDERGAPIFDDMLESEFSKAFGGIERLDSFFPFDPCLLRKCDSYIRPNFVYWSMVRKTYEDDEESCSDEDDVEVIYPDVNGDDGVDFDEFNDSLNKMSITPGDSFLKKNMEMPSRLRPSMSPELM</sequence>
<protein>
    <recommendedName>
        <fullName evidence="4">RNA polymerase I-specific transcription initiation factor RRN3</fullName>
    </recommendedName>
</protein>
<dbReference type="Proteomes" id="UP001443914">
    <property type="component" value="Unassembled WGS sequence"/>
</dbReference>
<proteinExistence type="inferred from homology"/>
<evidence type="ECO:0008006" key="4">
    <source>
        <dbReference type="Google" id="ProtNLM"/>
    </source>
</evidence>
<gene>
    <name evidence="2" type="ORF">RND81_12G155100</name>
</gene>
<accession>A0AAW1HB31</accession>
<dbReference type="AlphaFoldDB" id="A0AAW1HB31"/>